<dbReference type="InterPro" id="IPR016181">
    <property type="entry name" value="Acyl_CoA_acyltransferase"/>
</dbReference>
<evidence type="ECO:0000313" key="4">
    <source>
        <dbReference type="Proteomes" id="UP000192277"/>
    </source>
</evidence>
<comment type="caution">
    <text evidence="3">The sequence shown here is derived from an EMBL/GenBank/DDBJ whole genome shotgun (WGS) entry which is preliminary data.</text>
</comment>
<proteinExistence type="predicted"/>
<feature type="domain" description="N-acetyltransferase" evidence="2">
    <location>
        <begin position="15"/>
        <end position="162"/>
    </location>
</feature>
<evidence type="ECO:0000256" key="1">
    <source>
        <dbReference type="ARBA" id="ARBA00022679"/>
    </source>
</evidence>
<keyword evidence="4" id="KW-1185">Reference proteome</keyword>
<sequence length="163" mass="18584">MNYTIAVYTGNYKQSIINLILPIQTEEFNVAITAGDQPDLQDIPGYYQLGTGNFWVAVIDNTVVGTIALSDIGNQQGALRKMFVHKDYRGKEYGIAQALLNTLLSWARQKELKEIFLGTTDKFHAAHRFYEKNHFQRVPVDSLPANFSRMAVDSIFYKLKLIY</sequence>
<dbReference type="RefSeq" id="WP_014216955.1">
    <property type="nucleotide sequence ID" value="NZ_LWBO01000084.1"/>
</dbReference>
<dbReference type="PANTHER" id="PTHR13947:SF37">
    <property type="entry name" value="LD18367P"/>
    <property type="match status" value="1"/>
</dbReference>
<dbReference type="PANTHER" id="PTHR13947">
    <property type="entry name" value="GNAT FAMILY N-ACETYLTRANSFERASE"/>
    <property type="match status" value="1"/>
</dbReference>
<gene>
    <name evidence="3" type="ORF">A4D02_18270</name>
</gene>
<reference evidence="3 4" key="1">
    <citation type="submission" date="2016-04" db="EMBL/GenBank/DDBJ databases">
        <authorList>
            <person name="Chen L."/>
            <person name="Zhuang W."/>
            <person name="Wang G."/>
        </authorList>
    </citation>
    <scope>NUCLEOTIDE SEQUENCE [LARGE SCALE GENOMIC DNA]</scope>
    <source>
        <strain evidence="4">GR20</strain>
    </source>
</reference>
<name>A0ABX3NR19_9BACT</name>
<protein>
    <submittedName>
        <fullName evidence="3">GNAT family N-acetyltransferase</fullName>
    </submittedName>
</protein>
<organism evidence="3 4">
    <name type="scientific">Niastella koreensis</name>
    <dbReference type="NCBI Taxonomy" id="354356"/>
    <lineage>
        <taxon>Bacteria</taxon>
        <taxon>Pseudomonadati</taxon>
        <taxon>Bacteroidota</taxon>
        <taxon>Chitinophagia</taxon>
        <taxon>Chitinophagales</taxon>
        <taxon>Chitinophagaceae</taxon>
        <taxon>Niastella</taxon>
    </lineage>
</organism>
<dbReference type="Pfam" id="PF00583">
    <property type="entry name" value="Acetyltransf_1"/>
    <property type="match status" value="1"/>
</dbReference>
<dbReference type="InterPro" id="IPR050769">
    <property type="entry name" value="NAT_camello-type"/>
</dbReference>
<dbReference type="Proteomes" id="UP000192277">
    <property type="component" value="Unassembled WGS sequence"/>
</dbReference>
<evidence type="ECO:0000313" key="3">
    <source>
        <dbReference type="EMBL" id="OQP39269.1"/>
    </source>
</evidence>
<dbReference type="CDD" id="cd04301">
    <property type="entry name" value="NAT_SF"/>
    <property type="match status" value="1"/>
</dbReference>
<accession>A0ABX3NR19</accession>
<evidence type="ECO:0000259" key="2">
    <source>
        <dbReference type="PROSITE" id="PS51186"/>
    </source>
</evidence>
<dbReference type="SUPFAM" id="SSF55729">
    <property type="entry name" value="Acyl-CoA N-acyltransferases (Nat)"/>
    <property type="match status" value="1"/>
</dbReference>
<keyword evidence="1" id="KW-0808">Transferase</keyword>
<dbReference type="EMBL" id="LWBO01000084">
    <property type="protein sequence ID" value="OQP39269.1"/>
    <property type="molecule type" value="Genomic_DNA"/>
</dbReference>
<dbReference type="PROSITE" id="PS51186">
    <property type="entry name" value="GNAT"/>
    <property type="match status" value="1"/>
</dbReference>
<dbReference type="Gene3D" id="3.40.630.30">
    <property type="match status" value="1"/>
</dbReference>
<dbReference type="InterPro" id="IPR000182">
    <property type="entry name" value="GNAT_dom"/>
</dbReference>